<dbReference type="FunFam" id="3.40.50.1000:FF:000029">
    <property type="entry name" value="3-deoxy-D-manno-octulosonate 8-phosphate phosphatase KdsC"/>
    <property type="match status" value="1"/>
</dbReference>
<evidence type="ECO:0000256" key="4">
    <source>
        <dbReference type="ARBA" id="ARBA00022723"/>
    </source>
</evidence>
<gene>
    <name evidence="8" type="ORF">CKF48_13330</name>
</gene>
<dbReference type="InterPro" id="IPR006549">
    <property type="entry name" value="HAD-SF_hydro_IIIA"/>
</dbReference>
<comment type="cofactor">
    <cofactor evidence="1 7">
        <name>Mg(2+)</name>
        <dbReference type="ChEBI" id="CHEBI:18420"/>
    </cofactor>
</comment>
<dbReference type="Proteomes" id="UP000215137">
    <property type="component" value="Chromosome"/>
</dbReference>
<dbReference type="InterPro" id="IPR036412">
    <property type="entry name" value="HAD-like_sf"/>
</dbReference>
<accession>A0A248TJE9</accession>
<dbReference type="EC" id="3.1.3.45" evidence="8"/>
<dbReference type="InterPro" id="IPR050793">
    <property type="entry name" value="CMP-NeuNAc_synthase"/>
</dbReference>
<dbReference type="SUPFAM" id="SSF56784">
    <property type="entry name" value="HAD-like"/>
    <property type="match status" value="1"/>
</dbReference>
<evidence type="ECO:0000313" key="9">
    <source>
        <dbReference type="Proteomes" id="UP000215137"/>
    </source>
</evidence>
<evidence type="ECO:0000256" key="5">
    <source>
        <dbReference type="ARBA" id="ARBA00022801"/>
    </source>
</evidence>
<dbReference type="SFLD" id="SFLDS00003">
    <property type="entry name" value="Haloacid_Dehalogenase"/>
    <property type="match status" value="1"/>
</dbReference>
<dbReference type="PIRSF" id="PIRSF006118">
    <property type="entry name" value="KDO8-P_Ptase"/>
    <property type="match status" value="1"/>
</dbReference>
<organism evidence="8 9">
    <name type="scientific">Cytobacillus kochii</name>
    <dbReference type="NCBI Taxonomy" id="859143"/>
    <lineage>
        <taxon>Bacteria</taxon>
        <taxon>Bacillati</taxon>
        <taxon>Bacillota</taxon>
        <taxon>Bacilli</taxon>
        <taxon>Bacillales</taxon>
        <taxon>Bacillaceae</taxon>
        <taxon>Cytobacillus</taxon>
    </lineage>
</organism>
<dbReference type="SFLD" id="SFLDG01138">
    <property type="entry name" value="C1.6.2:_Deoxy-d-mannose-octulo"/>
    <property type="match status" value="1"/>
</dbReference>
<keyword evidence="9" id="KW-1185">Reference proteome</keyword>
<reference evidence="8 9" key="1">
    <citation type="submission" date="2017-08" db="EMBL/GenBank/DDBJ databases">
        <title>Complete Genome Sequence of Bacillus kochii Oregon-R-modENCODE STRAIN BDGP4, isolated from Drosophila melanogaster gut.</title>
        <authorList>
            <person name="Wan K.H."/>
            <person name="Yu C."/>
            <person name="Park S."/>
            <person name="Hammonds A.S."/>
            <person name="Booth B.W."/>
            <person name="Celniker S.E."/>
        </authorList>
    </citation>
    <scope>NUCLEOTIDE SEQUENCE [LARGE SCALE GENOMIC DNA]</scope>
    <source>
        <strain evidence="8 9">BDGP4</strain>
    </source>
</reference>
<dbReference type="NCBIfam" id="TIGR01662">
    <property type="entry name" value="HAD-SF-IIIA"/>
    <property type="match status" value="1"/>
</dbReference>
<dbReference type="PANTHER" id="PTHR21485:SF3">
    <property type="entry name" value="N-ACYLNEURAMINATE CYTIDYLYLTRANSFERASE"/>
    <property type="match status" value="1"/>
</dbReference>
<keyword evidence="4 7" id="KW-0479">Metal-binding</keyword>
<evidence type="ECO:0000256" key="3">
    <source>
        <dbReference type="ARBA" id="ARBA00011881"/>
    </source>
</evidence>
<feature type="binding site" evidence="7">
    <location>
        <position position="10"/>
    </location>
    <ligand>
        <name>Mg(2+)</name>
        <dbReference type="ChEBI" id="CHEBI:18420"/>
    </ligand>
</feature>
<dbReference type="PANTHER" id="PTHR21485">
    <property type="entry name" value="HAD SUPERFAMILY MEMBERS CMAS AND KDSC"/>
    <property type="match status" value="1"/>
</dbReference>
<name>A0A248TJE9_9BACI</name>
<dbReference type="OrthoDB" id="9805604at2"/>
<dbReference type="CDD" id="cd01630">
    <property type="entry name" value="HAD_KDO-like"/>
    <property type="match status" value="1"/>
</dbReference>
<protein>
    <submittedName>
        <fullName evidence="8">3-deoxy-D-manno-octulosonate 8-phosphate phosphatase</fullName>
        <ecNumber evidence="8">3.1.3.45</ecNumber>
    </submittedName>
</protein>
<evidence type="ECO:0000256" key="7">
    <source>
        <dbReference type="PIRSR" id="PIRSR006118-2"/>
    </source>
</evidence>
<dbReference type="RefSeq" id="WP_095371790.1">
    <property type="nucleotide sequence ID" value="NZ_CP022983.1"/>
</dbReference>
<dbReference type="GO" id="GO:0019143">
    <property type="term" value="F:3-deoxy-manno-octulosonate-8-phosphatase activity"/>
    <property type="evidence" value="ECO:0007669"/>
    <property type="project" value="UniProtKB-EC"/>
</dbReference>
<dbReference type="AlphaFoldDB" id="A0A248TJE9"/>
<dbReference type="Gene3D" id="3.40.50.1000">
    <property type="entry name" value="HAD superfamily/HAD-like"/>
    <property type="match status" value="1"/>
</dbReference>
<dbReference type="NCBIfam" id="TIGR01670">
    <property type="entry name" value="KdsC-phosphatas"/>
    <property type="match status" value="1"/>
</dbReference>
<dbReference type="GO" id="GO:0008781">
    <property type="term" value="F:N-acylneuraminate cytidylyltransferase activity"/>
    <property type="evidence" value="ECO:0007669"/>
    <property type="project" value="TreeGrafter"/>
</dbReference>
<evidence type="ECO:0000256" key="1">
    <source>
        <dbReference type="ARBA" id="ARBA00001946"/>
    </source>
</evidence>
<keyword evidence="5 8" id="KW-0378">Hydrolase</keyword>
<dbReference type="Pfam" id="PF08282">
    <property type="entry name" value="Hydrolase_3"/>
    <property type="match status" value="1"/>
</dbReference>
<feature type="binding site" evidence="7">
    <location>
        <position position="12"/>
    </location>
    <ligand>
        <name>substrate</name>
    </ligand>
</feature>
<dbReference type="GO" id="GO:0046872">
    <property type="term" value="F:metal ion binding"/>
    <property type="evidence" value="ECO:0007669"/>
    <property type="project" value="UniProtKB-KW"/>
</dbReference>
<dbReference type="EMBL" id="CP022983">
    <property type="protein sequence ID" value="ASV68220.1"/>
    <property type="molecule type" value="Genomic_DNA"/>
</dbReference>
<keyword evidence="6 7" id="KW-0460">Magnesium</keyword>
<comment type="subunit">
    <text evidence="3">Homotetramer.</text>
</comment>
<dbReference type="InterPro" id="IPR010023">
    <property type="entry name" value="KdsC_fam"/>
</dbReference>
<evidence type="ECO:0000256" key="2">
    <source>
        <dbReference type="ARBA" id="ARBA00005893"/>
    </source>
</evidence>
<sequence>MKNIRLIVLDVDGVLTDGKLLLSSSGEEVKAFHVHDGMGISLAKFVGIEVAIITGRRSAAVEKRAGELNINYVQQGVKDKVSALLQLAGEVDIDVNQMCYIGDDLNDIEAMNMVGLAACPANAIEEVKQEAEIVAERMGGNGAVREIIESILRQSFDYTALVKDFLIQQAVRQ</sequence>
<dbReference type="SFLD" id="SFLDG01136">
    <property type="entry name" value="C1.6:_Phosphoserine_Phosphatas"/>
    <property type="match status" value="1"/>
</dbReference>
<dbReference type="KEGG" id="bko:CKF48_13330"/>
<dbReference type="InterPro" id="IPR023214">
    <property type="entry name" value="HAD_sf"/>
</dbReference>
<feature type="binding site" evidence="7">
    <location>
        <position position="103"/>
    </location>
    <ligand>
        <name>Mg(2+)</name>
        <dbReference type="ChEBI" id="CHEBI:18420"/>
    </ligand>
</feature>
<evidence type="ECO:0000313" key="8">
    <source>
        <dbReference type="EMBL" id="ASV68220.1"/>
    </source>
</evidence>
<proteinExistence type="inferred from homology"/>
<comment type="similarity">
    <text evidence="2">Belongs to the KdsC family.</text>
</comment>
<evidence type="ECO:0000256" key="6">
    <source>
        <dbReference type="ARBA" id="ARBA00022842"/>
    </source>
</evidence>